<accession>A0ABV1HF40</accession>
<dbReference type="InterPro" id="IPR013105">
    <property type="entry name" value="TPR_2"/>
</dbReference>
<evidence type="ECO:0000313" key="8">
    <source>
        <dbReference type="Proteomes" id="UP001454489"/>
    </source>
</evidence>
<evidence type="ECO:0000313" key="7">
    <source>
        <dbReference type="EMBL" id="MEQ2557957.1"/>
    </source>
</evidence>
<dbReference type="SUPFAM" id="SSF48452">
    <property type="entry name" value="TPR-like"/>
    <property type="match status" value="1"/>
</dbReference>
<dbReference type="PANTHER" id="PTHR45586">
    <property type="entry name" value="TPR REPEAT-CONTAINING PROTEIN PA4667"/>
    <property type="match status" value="1"/>
</dbReference>
<feature type="repeat" description="TPR" evidence="3">
    <location>
        <begin position="157"/>
        <end position="190"/>
    </location>
</feature>
<feature type="transmembrane region" description="Helical" evidence="6">
    <location>
        <begin position="244"/>
        <end position="266"/>
    </location>
</feature>
<reference evidence="7 8" key="1">
    <citation type="submission" date="2024-03" db="EMBL/GenBank/DDBJ databases">
        <title>Human intestinal bacterial collection.</title>
        <authorList>
            <person name="Pauvert C."/>
            <person name="Hitch T.C.A."/>
            <person name="Clavel T."/>
        </authorList>
    </citation>
    <scope>NUCLEOTIDE SEQUENCE [LARGE SCALE GENOMIC DNA]</scope>
    <source>
        <strain evidence="7 8">CLA-AA-H185</strain>
    </source>
</reference>
<evidence type="ECO:0000256" key="6">
    <source>
        <dbReference type="SAM" id="Phobius"/>
    </source>
</evidence>
<dbReference type="EMBL" id="JBBMEX010000008">
    <property type="protein sequence ID" value="MEQ2557957.1"/>
    <property type="molecule type" value="Genomic_DNA"/>
</dbReference>
<dbReference type="Pfam" id="PF13174">
    <property type="entry name" value="TPR_6"/>
    <property type="match status" value="1"/>
</dbReference>
<comment type="caution">
    <text evidence="7">The sequence shown here is derived from an EMBL/GenBank/DDBJ whole genome shotgun (WGS) entry which is preliminary data.</text>
</comment>
<proteinExistence type="predicted"/>
<evidence type="ECO:0000256" key="2">
    <source>
        <dbReference type="ARBA" id="ARBA00022803"/>
    </source>
</evidence>
<gene>
    <name evidence="7" type="ORF">WMO43_08755</name>
</gene>
<dbReference type="Gene3D" id="1.25.40.10">
    <property type="entry name" value="Tetratricopeptide repeat domain"/>
    <property type="match status" value="3"/>
</dbReference>
<name>A0ABV1HF40_9FIRM</name>
<keyword evidence="8" id="KW-1185">Reference proteome</keyword>
<dbReference type="InterPro" id="IPR051012">
    <property type="entry name" value="CellSynth/LPSAsmb/PSIAsmb"/>
</dbReference>
<dbReference type="PROSITE" id="PS50005">
    <property type="entry name" value="TPR"/>
    <property type="match status" value="2"/>
</dbReference>
<feature type="coiled-coil region" evidence="4">
    <location>
        <begin position="271"/>
        <end position="312"/>
    </location>
</feature>
<feature type="region of interest" description="Disordered" evidence="5">
    <location>
        <begin position="452"/>
        <end position="490"/>
    </location>
</feature>
<dbReference type="SMART" id="SM00028">
    <property type="entry name" value="TPR"/>
    <property type="match status" value="5"/>
</dbReference>
<keyword evidence="1" id="KW-0677">Repeat</keyword>
<dbReference type="InterPro" id="IPR019734">
    <property type="entry name" value="TPR_rpt"/>
</dbReference>
<evidence type="ECO:0000256" key="5">
    <source>
        <dbReference type="SAM" id="MobiDB-lite"/>
    </source>
</evidence>
<dbReference type="Pfam" id="PF07719">
    <property type="entry name" value="TPR_2"/>
    <property type="match status" value="1"/>
</dbReference>
<keyword evidence="6" id="KW-0812">Transmembrane</keyword>
<feature type="compositionally biased region" description="Low complexity" evidence="5">
    <location>
        <begin position="475"/>
        <end position="490"/>
    </location>
</feature>
<feature type="repeat" description="TPR" evidence="3">
    <location>
        <begin position="409"/>
        <end position="442"/>
    </location>
</feature>
<dbReference type="Proteomes" id="UP001454489">
    <property type="component" value="Unassembled WGS sequence"/>
</dbReference>
<evidence type="ECO:0000256" key="1">
    <source>
        <dbReference type="ARBA" id="ARBA00022737"/>
    </source>
</evidence>
<keyword evidence="2 3" id="KW-0802">TPR repeat</keyword>
<organism evidence="7 8">
    <name type="scientific">Maccoyibacter intestinihominis</name>
    <dbReference type="NCBI Taxonomy" id="3133499"/>
    <lineage>
        <taxon>Bacteria</taxon>
        <taxon>Bacillati</taxon>
        <taxon>Bacillota</taxon>
        <taxon>Clostridia</taxon>
        <taxon>Lachnospirales</taxon>
        <taxon>Lachnospiraceae</taxon>
        <taxon>Maccoyibacter</taxon>
    </lineage>
</organism>
<dbReference type="RefSeq" id="WP_353530941.1">
    <property type="nucleotide sequence ID" value="NZ_JBBMEX010000008.1"/>
</dbReference>
<keyword evidence="4" id="KW-0175">Coiled coil</keyword>
<keyword evidence="6" id="KW-1133">Transmembrane helix</keyword>
<keyword evidence="6" id="KW-0472">Membrane</keyword>
<evidence type="ECO:0000256" key="3">
    <source>
        <dbReference type="PROSITE-ProRule" id="PRU00339"/>
    </source>
</evidence>
<sequence>MECYRCGATLGRESFCPSCGTDVKVYKKIMQTSNAYYNQALSRAGVRDLSGAVESLKKSLRFNKKNIQARNLLGLVYFEMGETVSALSEWVISKNFKPENNIAGEYLDEIQKNRARLESINQTIKKYNQALLYCHQDSRDMAIIQLKKVLSMNPKMVQGHQLLGLLYLEEGNYEQAAKALEKAHAIDTNNTTTLRYMKELDDRAKESGTTLKDKNKKTVSYQSGNDTIIRPVSNFKESSSGSTVLNIAIGLIVGVLITCFLVVPGVRQSAKSNAKNEVLQANDSLSSKNQEIKTLQAKVDELNGKISDEQNSADSADGKVATYQQLLTAYAAYRDGNKTAAGDALGNVNAEYLDDESKKIYDAVNSEVNSEYLASTYQDAYQKYSSLNYAEAAAGFQKIIDMDENYHDGYALYYLAQSYRKNNDIDNARTYYQKVVELYPNTERSSRAQKYLDEFGTAEADTANPDDAADENTRDTTTGDTGNTDIPGIE</sequence>
<dbReference type="PANTHER" id="PTHR45586:SF1">
    <property type="entry name" value="LIPOPOLYSACCHARIDE ASSEMBLY PROTEIN B"/>
    <property type="match status" value="1"/>
</dbReference>
<dbReference type="InterPro" id="IPR011990">
    <property type="entry name" value="TPR-like_helical_dom_sf"/>
</dbReference>
<evidence type="ECO:0000256" key="4">
    <source>
        <dbReference type="SAM" id="Coils"/>
    </source>
</evidence>
<protein>
    <submittedName>
        <fullName evidence="7">Tetratricopeptide repeat protein</fullName>
    </submittedName>
</protein>